<protein>
    <submittedName>
        <fullName evidence="1">AraC family transcriptional regulator</fullName>
    </submittedName>
</protein>
<reference evidence="1" key="1">
    <citation type="submission" date="2021-06" db="EMBL/GenBank/DDBJ databases">
        <authorList>
            <person name="Ellington A.J."/>
            <person name="Bryan N.C."/>
            <person name="Christner B.C."/>
            <person name="Reisch C.R."/>
        </authorList>
    </citation>
    <scope>NUCLEOTIDE SEQUENCE</scope>
    <source>
        <strain evidence="1">L6-1</strain>
    </source>
</reference>
<sequence length="319" mass="34757">MTTPTDPRTVFETSGSDLDAARAVFEEAYDGDGFLPERSARSFDYRFRSVGDPSMSFRSTRFDARMTGTVDTPDEFSVTWVSDGGGVLDVGRDEVALVPGRPVVFPSGRPFRFDLADVRQSLVQLDRVFLERVAAEAYGTEPGTLVFDHTVAPSTPALRAWNHAVQESARVVLGSTPVSTLALAETARRTALAVLSTFAHRIVAPEVPVPAGATGRVRQAVEYMHAAANTPITTTDVAEHVGLSIRGLQQAFQRQLGTAPNAMLRGIRLDRVRDELRAGTPNDTTVASVAVRWGFAHLGRFSAAYTRRFGEYPRDTLRS</sequence>
<accession>A0ACD1E742</accession>
<gene>
    <name evidence="1" type="ORF">KM842_06070</name>
</gene>
<proteinExistence type="predicted"/>
<organism evidence="1 2">
    <name type="scientific">Curtobacterium aetherium</name>
    <dbReference type="NCBI Taxonomy" id="2841594"/>
    <lineage>
        <taxon>Bacteria</taxon>
        <taxon>Bacillati</taxon>
        <taxon>Actinomycetota</taxon>
        <taxon>Actinomycetes</taxon>
        <taxon>Micrococcales</taxon>
        <taxon>Microbacteriaceae</taxon>
        <taxon>Curtobacterium</taxon>
    </lineage>
</organism>
<keyword evidence="2" id="KW-1185">Reference proteome</keyword>
<evidence type="ECO:0000313" key="2">
    <source>
        <dbReference type="Proteomes" id="UP000681794"/>
    </source>
</evidence>
<dbReference type="Proteomes" id="UP000681794">
    <property type="component" value="Chromosome"/>
</dbReference>
<dbReference type="EMBL" id="CP076544">
    <property type="protein sequence ID" value="QWS34700.1"/>
    <property type="molecule type" value="Genomic_DNA"/>
</dbReference>
<name>A0ACD1E742_9MICO</name>
<evidence type="ECO:0000313" key="1">
    <source>
        <dbReference type="EMBL" id="QWS34700.1"/>
    </source>
</evidence>